<dbReference type="Proteomes" id="UP001500621">
    <property type="component" value="Unassembled WGS sequence"/>
</dbReference>
<gene>
    <name evidence="1" type="ORF">GCM10023226_12540</name>
</gene>
<evidence type="ECO:0000313" key="1">
    <source>
        <dbReference type="EMBL" id="GAA4676817.1"/>
    </source>
</evidence>
<evidence type="ECO:0000313" key="2">
    <source>
        <dbReference type="Proteomes" id="UP001500621"/>
    </source>
</evidence>
<dbReference type="PANTHER" id="PTHR39441">
    <property type="entry name" value="DUF2252 DOMAIN-CONTAINING PROTEIN"/>
    <property type="match status" value="1"/>
</dbReference>
<comment type="caution">
    <text evidence="1">The sequence shown here is derived from an EMBL/GenBank/DDBJ whole genome shotgun (WGS) entry which is preliminary data.</text>
</comment>
<sequence>MPAELADLTRDRLTELAREHDVPGRSAMTKAELVDALVARGVTGDVEADEPQPFSRMAAFRDLAQQRAAGAMVFLPRHLTGHERRRHVRQTIREDHETRISSRSHDAEAKFEKLYGSCFSFFRGTGLLFYRDMAGEDAEMPTVLTLGDVHPENFGVMPSRDNVPIFGVNDFDEAYYAPFTWDLKRGAVGFVLAAEEEGQLGEKQQRKIVRAFVEGYIEAMRSYATDATEQAGQMRLDNAPAIIRDLIESALEDREAWLDRKYADEQRRGFRADDEHVPITSRVPQFQEVLDRFVAESGLEVPERAAGMRVKDVCERHGQGTASLGLPRYYLMIEGPAADGTDDLLIEFKQARRSALAGLVPPSDFEVDGNAERISHAQGVHLVRGDRFYGAVEMDGLSFMTRERAPYRDSIDLDDLSKKQWRTYARVCGASLAQSHALSDEAGLVDHDIEPDILAAIGPEELFVEDLLGFAVESAARVRADHAHFRADHELGAFRFVDRFYR</sequence>
<dbReference type="InterPro" id="IPR011009">
    <property type="entry name" value="Kinase-like_dom_sf"/>
</dbReference>
<keyword evidence="2" id="KW-1185">Reference proteome</keyword>
<accession>A0ABP8W1M1</accession>
<dbReference type="EMBL" id="BAABIM010000001">
    <property type="protein sequence ID" value="GAA4676817.1"/>
    <property type="molecule type" value="Genomic_DNA"/>
</dbReference>
<evidence type="ECO:0008006" key="3">
    <source>
        <dbReference type="Google" id="ProtNLM"/>
    </source>
</evidence>
<dbReference type="Pfam" id="PF10009">
    <property type="entry name" value="DUF2252"/>
    <property type="match status" value="1"/>
</dbReference>
<dbReference type="InterPro" id="IPR018721">
    <property type="entry name" value="DUF2252"/>
</dbReference>
<dbReference type="PANTHER" id="PTHR39441:SF1">
    <property type="entry name" value="DUF2252 DOMAIN-CONTAINING PROTEIN"/>
    <property type="match status" value="1"/>
</dbReference>
<dbReference type="RefSeq" id="WP_345263748.1">
    <property type="nucleotide sequence ID" value="NZ_BAABIM010000001.1"/>
</dbReference>
<protein>
    <recommendedName>
        <fullName evidence="3">DUF2252 domain-containing protein</fullName>
    </recommendedName>
</protein>
<dbReference type="SUPFAM" id="SSF56112">
    <property type="entry name" value="Protein kinase-like (PK-like)"/>
    <property type="match status" value="1"/>
</dbReference>
<reference evidence="2" key="1">
    <citation type="journal article" date="2019" name="Int. J. Syst. Evol. Microbiol.">
        <title>The Global Catalogue of Microorganisms (GCM) 10K type strain sequencing project: providing services to taxonomists for standard genome sequencing and annotation.</title>
        <authorList>
            <consortium name="The Broad Institute Genomics Platform"/>
            <consortium name="The Broad Institute Genome Sequencing Center for Infectious Disease"/>
            <person name="Wu L."/>
            <person name="Ma J."/>
        </authorList>
    </citation>
    <scope>NUCLEOTIDE SEQUENCE [LARGE SCALE GENOMIC DNA]</scope>
    <source>
        <strain evidence="2">JCM 18127</strain>
    </source>
</reference>
<organism evidence="1 2">
    <name type="scientific">Nocardioides nanhaiensis</name>
    <dbReference type="NCBI Taxonomy" id="1476871"/>
    <lineage>
        <taxon>Bacteria</taxon>
        <taxon>Bacillati</taxon>
        <taxon>Actinomycetota</taxon>
        <taxon>Actinomycetes</taxon>
        <taxon>Propionibacteriales</taxon>
        <taxon>Nocardioidaceae</taxon>
        <taxon>Nocardioides</taxon>
    </lineage>
</organism>
<proteinExistence type="predicted"/>
<name>A0ABP8W1M1_9ACTN</name>